<feature type="transmembrane region" description="Helical" evidence="2">
    <location>
        <begin position="151"/>
        <end position="169"/>
    </location>
</feature>
<dbReference type="InterPro" id="IPR036259">
    <property type="entry name" value="MFS_trans_sf"/>
</dbReference>
<feature type="transmembrane region" description="Helical" evidence="2">
    <location>
        <begin position="267"/>
        <end position="285"/>
    </location>
</feature>
<dbReference type="Proteomes" id="UP000002730">
    <property type="component" value="Chromosome"/>
</dbReference>
<dbReference type="GO" id="GO:0022857">
    <property type="term" value="F:transmembrane transporter activity"/>
    <property type="evidence" value="ECO:0007669"/>
    <property type="project" value="InterPro"/>
</dbReference>
<dbReference type="STRING" id="573061.Clocel_4212"/>
<reference evidence="3 4" key="1">
    <citation type="submission" date="2010-08" db="EMBL/GenBank/DDBJ databases">
        <title>Complete sequence of Clostridium cellulovorans 743B.</title>
        <authorList>
            <consortium name="US DOE Joint Genome Institute"/>
            <person name="Lucas S."/>
            <person name="Copeland A."/>
            <person name="Lapidus A."/>
            <person name="Cheng J.-F."/>
            <person name="Bruce D."/>
            <person name="Goodwin L."/>
            <person name="Pitluck S."/>
            <person name="Chertkov O."/>
            <person name="Detter J.C."/>
            <person name="Han C."/>
            <person name="Tapia R."/>
            <person name="Land M."/>
            <person name="Hauser L."/>
            <person name="Chang Y.-J."/>
            <person name="Jeffries C."/>
            <person name="Kyrpides N."/>
            <person name="Ivanova N."/>
            <person name="Mikhailova N."/>
            <person name="Hemme C.L."/>
            <person name="Woyke T."/>
        </authorList>
    </citation>
    <scope>NUCLEOTIDE SEQUENCE [LARGE SCALE GENOMIC DNA]</scope>
    <source>
        <strain evidence="4">ATCC 35296 / DSM 3052 / OCM 3 / 743B</strain>
    </source>
</reference>
<dbReference type="EMBL" id="CP002160">
    <property type="protein sequence ID" value="ADL53873.1"/>
    <property type="molecule type" value="Genomic_DNA"/>
</dbReference>
<dbReference type="GO" id="GO:0005886">
    <property type="term" value="C:plasma membrane"/>
    <property type="evidence" value="ECO:0007669"/>
    <property type="project" value="UniProtKB-SubCell"/>
</dbReference>
<evidence type="ECO:0000256" key="2">
    <source>
        <dbReference type="SAM" id="Phobius"/>
    </source>
</evidence>
<feature type="transmembrane region" description="Helical" evidence="2">
    <location>
        <begin position="388"/>
        <end position="407"/>
    </location>
</feature>
<dbReference type="eggNOG" id="COG2814">
    <property type="taxonomic scope" value="Bacteria"/>
</dbReference>
<feature type="transmembrane region" description="Helical" evidence="2">
    <location>
        <begin position="325"/>
        <end position="350"/>
    </location>
</feature>
<feature type="transmembrane region" description="Helical" evidence="2">
    <location>
        <begin position="83"/>
        <end position="102"/>
    </location>
</feature>
<accession>D9SN81</accession>
<dbReference type="RefSeq" id="WP_010074226.1">
    <property type="nucleotide sequence ID" value="NC_014393.1"/>
</dbReference>
<dbReference type="AlphaFoldDB" id="D9SN81"/>
<gene>
    <name evidence="3" type="ordered locus">Clocel_4212</name>
</gene>
<organism evidence="3 4">
    <name type="scientific">Clostridium cellulovorans (strain ATCC 35296 / DSM 3052 / OCM 3 / 743B)</name>
    <dbReference type="NCBI Taxonomy" id="573061"/>
    <lineage>
        <taxon>Bacteria</taxon>
        <taxon>Bacillati</taxon>
        <taxon>Bacillota</taxon>
        <taxon>Clostridia</taxon>
        <taxon>Eubacteriales</taxon>
        <taxon>Clostridiaceae</taxon>
        <taxon>Clostridium</taxon>
    </lineage>
</organism>
<feature type="transmembrane region" description="Helical" evidence="2">
    <location>
        <begin position="42"/>
        <end position="62"/>
    </location>
</feature>
<dbReference type="PANTHER" id="PTHR23526:SF1">
    <property type="entry name" value="MAJOR FACILITATOR SUPERFAMILY MFS_1"/>
    <property type="match status" value="1"/>
</dbReference>
<dbReference type="SUPFAM" id="SSF103473">
    <property type="entry name" value="MFS general substrate transporter"/>
    <property type="match status" value="1"/>
</dbReference>
<keyword evidence="4" id="KW-1185">Reference proteome</keyword>
<dbReference type="InterPro" id="IPR052528">
    <property type="entry name" value="Sugar_transport-like"/>
</dbReference>
<name>D9SN81_CLOC7</name>
<feature type="transmembrane region" description="Helical" evidence="2">
    <location>
        <begin position="108"/>
        <end position="130"/>
    </location>
</feature>
<protein>
    <submittedName>
        <fullName evidence="3">Major facilitator superfamily MFS_1</fullName>
    </submittedName>
</protein>
<evidence type="ECO:0000313" key="4">
    <source>
        <dbReference type="Proteomes" id="UP000002730"/>
    </source>
</evidence>
<dbReference type="KEGG" id="ccb:Clocel_4212"/>
<dbReference type="Pfam" id="PF07690">
    <property type="entry name" value="MFS_1"/>
    <property type="match status" value="1"/>
</dbReference>
<dbReference type="Gene3D" id="1.20.1250.20">
    <property type="entry name" value="MFS general substrate transporter like domains"/>
    <property type="match status" value="2"/>
</dbReference>
<feature type="transmembrane region" description="Helical" evidence="2">
    <location>
        <begin position="362"/>
        <end position="382"/>
    </location>
</feature>
<dbReference type="OrthoDB" id="2380045at2"/>
<keyword evidence="2" id="KW-0812">Transmembrane</keyword>
<keyword evidence="2" id="KW-1133">Transmembrane helix</keyword>
<keyword evidence="2" id="KW-0472">Membrane</keyword>
<feature type="transmembrane region" description="Helical" evidence="2">
    <location>
        <begin position="181"/>
        <end position="201"/>
    </location>
</feature>
<sequence length="414" mass="45888">MSNTSKDSKRNLLSMTLEGTFFFFGIAFFGESTVIPIFVDTFTGSVQLLGLTMTLIMIAKLLPKLLLGPYLSSVKDMSKLLKVTIFIHRPLPFLMIPVLLFVKEPLVIFWSFVIMYCTFWGINGLTAVSWGDVFARTIPGNLRGQIQGNQLFFGGIASLCAGYFIKLILDNDAIPENIKYVMIFAAGGITLVISAIVILPVKDTPRTVKKEDVHVLKYFMTLPKLLNKNDNYKKMTISQVFSRFAELLIPFIIVICKNKLGYSTAEVSTLVVCQVLGSMIGGFLWGKISKRFGNRNVIVTAEIIGLAVAISTLICLLTNTYINTFPIMCGIIIVAGAKTGAWLGYGNYMFDVVGEKNRIDYMTLNTIVLFPLAFCSYLAGLVNDLFGFYPLIIFTIVVASICTYSAVKLETVKH</sequence>
<proteinExistence type="predicted"/>
<comment type="subcellular location">
    <subcellularLocation>
        <location evidence="1">Cell membrane</location>
        <topology evidence="1">Multi-pass membrane protein</topology>
    </subcellularLocation>
</comment>
<evidence type="ECO:0000256" key="1">
    <source>
        <dbReference type="ARBA" id="ARBA00004651"/>
    </source>
</evidence>
<dbReference type="PANTHER" id="PTHR23526">
    <property type="entry name" value="INTEGRAL MEMBRANE TRANSPORT PROTEIN-RELATED"/>
    <property type="match status" value="1"/>
</dbReference>
<feature type="transmembrane region" description="Helical" evidence="2">
    <location>
        <begin position="297"/>
        <end position="319"/>
    </location>
</feature>
<dbReference type="InterPro" id="IPR011701">
    <property type="entry name" value="MFS"/>
</dbReference>
<dbReference type="HOGENOM" id="CLU_048252_0_0_9"/>
<evidence type="ECO:0000313" key="3">
    <source>
        <dbReference type="EMBL" id="ADL53873.1"/>
    </source>
</evidence>